<name>A0A060T0B7_BLAAD</name>
<keyword evidence="4" id="KW-0496">Mitochondrion</keyword>
<reference evidence="7" key="2">
    <citation type="submission" date="2014-06" db="EMBL/GenBank/DDBJ databases">
        <title>The complete genome of Blastobotrys (Arxula) adeninivorans LS3 - a yeast of biotechnological interest.</title>
        <authorList>
            <person name="Kunze G."/>
            <person name="Gaillardin C."/>
            <person name="Czernicka M."/>
            <person name="Durrens P."/>
            <person name="Martin T."/>
            <person name="Boer E."/>
            <person name="Gabaldon T."/>
            <person name="Cruz J."/>
            <person name="Talla E."/>
            <person name="Marck C."/>
            <person name="Goffeau A."/>
            <person name="Barbe V."/>
            <person name="Baret P."/>
            <person name="Baronian K."/>
            <person name="Beier S."/>
            <person name="Bleykasten C."/>
            <person name="Bode R."/>
            <person name="Casaregola S."/>
            <person name="Despons L."/>
            <person name="Fairhead C."/>
            <person name="Giersberg M."/>
            <person name="Gierski P."/>
            <person name="Hahnel U."/>
            <person name="Hartmann A."/>
            <person name="Jankowska D."/>
            <person name="Jubin C."/>
            <person name="Jung P."/>
            <person name="Lafontaine I."/>
            <person name="Leh-Louis V."/>
            <person name="Lemaire M."/>
            <person name="Marcet-Houben M."/>
            <person name="Mascher M."/>
            <person name="Morel G."/>
            <person name="Richard G.-F."/>
            <person name="Riechen J."/>
            <person name="Sacerdot C."/>
            <person name="Sarkar A."/>
            <person name="Savel G."/>
            <person name="Schacherer J."/>
            <person name="Sherman D."/>
            <person name="Straub M.-L."/>
            <person name="Stein N."/>
            <person name="Thierry A."/>
            <person name="Trautwein-Schult A."/>
            <person name="Westhof E."/>
            <person name="Worch S."/>
            <person name="Dujon B."/>
            <person name="Souciet J.-L."/>
            <person name="Wincker P."/>
            <person name="Scholz U."/>
            <person name="Neuveglise N."/>
        </authorList>
    </citation>
    <scope>NUCLEOTIDE SEQUENCE</scope>
    <source>
        <strain evidence="7">LS3</strain>
    </source>
</reference>
<evidence type="ECO:0000256" key="1">
    <source>
        <dbReference type="ARBA" id="ARBA00004173"/>
    </source>
</evidence>
<comment type="subcellular location">
    <subcellularLocation>
        <location evidence="1">Mitochondrion</location>
    </subcellularLocation>
</comment>
<comment type="similarity">
    <text evidence="2">Belongs to the mitochondrion-specific ribosomal protein mL49 family.</text>
</comment>
<dbReference type="GO" id="GO:0003735">
    <property type="term" value="F:structural constituent of ribosome"/>
    <property type="evidence" value="ECO:0007669"/>
    <property type="project" value="InterPro"/>
</dbReference>
<dbReference type="GO" id="GO:0005762">
    <property type="term" value="C:mitochondrial large ribosomal subunit"/>
    <property type="evidence" value="ECO:0007669"/>
    <property type="project" value="TreeGrafter"/>
</dbReference>
<organism evidence="7">
    <name type="scientific">Blastobotrys adeninivorans</name>
    <name type="common">Yeast</name>
    <name type="synonym">Arxula adeninivorans</name>
    <dbReference type="NCBI Taxonomy" id="409370"/>
    <lineage>
        <taxon>Eukaryota</taxon>
        <taxon>Fungi</taxon>
        <taxon>Dikarya</taxon>
        <taxon>Ascomycota</taxon>
        <taxon>Saccharomycotina</taxon>
        <taxon>Dipodascomycetes</taxon>
        <taxon>Dipodascales</taxon>
        <taxon>Trichomonascaceae</taxon>
        <taxon>Blastobotrys</taxon>
    </lineage>
</organism>
<reference evidence="7" key="1">
    <citation type="submission" date="2014-02" db="EMBL/GenBank/DDBJ databases">
        <authorList>
            <person name="Genoscope - CEA"/>
        </authorList>
    </citation>
    <scope>NUCLEOTIDE SEQUENCE</scope>
    <source>
        <strain evidence="7">LS3</strain>
    </source>
</reference>
<gene>
    <name evidence="7" type="ORF">GNLVRS02_ARAD1C11748g</name>
</gene>
<dbReference type="PhylomeDB" id="A0A060T0B7"/>
<keyword evidence="5" id="KW-0687">Ribonucleoprotein</keyword>
<evidence type="ECO:0000256" key="5">
    <source>
        <dbReference type="ARBA" id="ARBA00023274"/>
    </source>
</evidence>
<evidence type="ECO:0000256" key="4">
    <source>
        <dbReference type="ARBA" id="ARBA00023128"/>
    </source>
</evidence>
<keyword evidence="3" id="KW-0689">Ribosomal protein</keyword>
<dbReference type="PANTHER" id="PTHR13477:SF0">
    <property type="entry name" value="LARGE RIBOSOMAL SUBUNIT PROTEIN ML49"/>
    <property type="match status" value="1"/>
</dbReference>
<evidence type="ECO:0000256" key="6">
    <source>
        <dbReference type="ARBA" id="ARBA00035191"/>
    </source>
</evidence>
<protein>
    <recommendedName>
        <fullName evidence="6">Large ribosomal subunit protein mL49</fullName>
    </recommendedName>
</protein>
<accession>A0A060T0B7</accession>
<dbReference type="InterPro" id="IPR007740">
    <property type="entry name" value="Ribosomal_mL49"/>
</dbReference>
<dbReference type="Gene3D" id="3.30.780.10">
    <property type="entry name" value="SUI1-like domain"/>
    <property type="match status" value="1"/>
</dbReference>
<dbReference type="PANTHER" id="PTHR13477">
    <property type="entry name" value="MITOCHONDRIAL 39S RIBOSOMAL PROTEIN L49"/>
    <property type="match status" value="1"/>
</dbReference>
<dbReference type="GO" id="GO:0006412">
    <property type="term" value="P:translation"/>
    <property type="evidence" value="ECO:0007669"/>
    <property type="project" value="InterPro"/>
</dbReference>
<evidence type="ECO:0000256" key="3">
    <source>
        <dbReference type="ARBA" id="ARBA00022980"/>
    </source>
</evidence>
<dbReference type="Pfam" id="PF05046">
    <property type="entry name" value="Img2"/>
    <property type="match status" value="1"/>
</dbReference>
<evidence type="ECO:0000313" key="7">
    <source>
        <dbReference type="EMBL" id="CDP34413.1"/>
    </source>
</evidence>
<sequence length="139" mass="15863">MMQRVCRSSRVFWRLNSTSATSQTAPNPKLNTVFNKFPPLESIDASSLVISKPEGLKSWYFLERSRGDKLPVYRDYKKSDNNIHTVISGVKGDAQRLRNDLMEYLGIEKSRIVVKPSSNKVVIKFDCANEVRALLGQHF</sequence>
<dbReference type="AlphaFoldDB" id="A0A060T0B7"/>
<evidence type="ECO:0000256" key="2">
    <source>
        <dbReference type="ARBA" id="ARBA00005677"/>
    </source>
</evidence>
<dbReference type="EMBL" id="HG937693">
    <property type="protein sequence ID" value="CDP34413.1"/>
    <property type="molecule type" value="Genomic_DNA"/>
</dbReference>
<proteinExistence type="inferred from homology"/>